<evidence type="ECO:0000313" key="1">
    <source>
        <dbReference type="EMBL" id="KXT90491.1"/>
    </source>
</evidence>
<evidence type="ECO:0000313" key="2">
    <source>
        <dbReference type="Proteomes" id="UP000070458"/>
    </source>
</evidence>
<dbReference type="PATRIC" id="fig|28037.233.peg.2372"/>
<dbReference type="AlphaFoldDB" id="A0A139PK57"/>
<reference evidence="1 2" key="1">
    <citation type="submission" date="2016-01" db="EMBL/GenBank/DDBJ databases">
        <title>Highly variable Streptococcus oralis are common among viridans streptococci isolated from primates.</title>
        <authorList>
            <person name="Denapaite D."/>
            <person name="Rieger M."/>
            <person name="Koendgen S."/>
            <person name="Brueckner R."/>
            <person name="Ochigava I."/>
            <person name="Kappeler P."/>
            <person name="Maetz-Rensing K."/>
            <person name="Leendertz F."/>
            <person name="Hakenbeck R."/>
        </authorList>
    </citation>
    <scope>NUCLEOTIDE SEQUENCE [LARGE SCALE GENOMIC DNA]</scope>
    <source>
        <strain evidence="1 2">DD26</strain>
    </source>
</reference>
<dbReference type="Proteomes" id="UP000070458">
    <property type="component" value="Unassembled WGS sequence"/>
</dbReference>
<protein>
    <submittedName>
        <fullName evidence="1">Uncharacterized protein</fullName>
    </submittedName>
</protein>
<gene>
    <name evidence="1" type="ORF">SMIDD26_02008</name>
</gene>
<accession>A0A139PK57</accession>
<organism evidence="1 2">
    <name type="scientific">Streptococcus mitis</name>
    <dbReference type="NCBI Taxonomy" id="28037"/>
    <lineage>
        <taxon>Bacteria</taxon>
        <taxon>Bacillati</taxon>
        <taxon>Bacillota</taxon>
        <taxon>Bacilli</taxon>
        <taxon>Lactobacillales</taxon>
        <taxon>Streptococcaceae</taxon>
        <taxon>Streptococcus</taxon>
        <taxon>Streptococcus mitis group</taxon>
    </lineage>
</organism>
<comment type="caution">
    <text evidence="1">The sequence shown here is derived from an EMBL/GenBank/DDBJ whole genome shotgun (WGS) entry which is preliminary data.</text>
</comment>
<proteinExistence type="predicted"/>
<sequence length="39" mass="4510">MKTDEYKLEQGKHYNVAIHSPCKKTYQNAVLSSQKRATL</sequence>
<name>A0A139PK57_STRMT</name>
<dbReference type="EMBL" id="LQOD01000470">
    <property type="protein sequence ID" value="KXT90491.1"/>
    <property type="molecule type" value="Genomic_DNA"/>
</dbReference>